<evidence type="ECO:0000256" key="2">
    <source>
        <dbReference type="ARBA" id="ARBA00023125"/>
    </source>
</evidence>
<dbReference type="RefSeq" id="WP_065542590.1">
    <property type="nucleotide sequence ID" value="NZ_CP015405.2"/>
</dbReference>
<dbReference type="GO" id="GO:0003700">
    <property type="term" value="F:DNA-binding transcription factor activity"/>
    <property type="evidence" value="ECO:0007669"/>
    <property type="project" value="InterPro"/>
</dbReference>
<sequence>MKKKTSLSEQIHDKIMEIIIQESASEELIFTESSLVEQFGVSKAPVREALIKLCSEGILKNIPRYGYSVVRLSEKDARDIIQLRLILETEALKLSYEDITENHLDDMKNYLDAYGEKEMDIWQEWEDNIKFHTMLISYCNNDAMVACLRDSMNTQTRIFAQLSFSKNRSFSAAMDKSAHEQIFEALQNRDLEKALECLEKDIISTTVYTN</sequence>
<keyword evidence="3" id="KW-0804">Transcription</keyword>
<protein>
    <recommendedName>
        <fullName evidence="4">HTH gntR-type domain-containing protein</fullName>
    </recommendedName>
</protein>
<keyword evidence="2" id="KW-0238">DNA-binding</keyword>
<dbReference type="STRING" id="1796616.A4V09_11995"/>
<dbReference type="AlphaFoldDB" id="A0A1C7IA01"/>
<accession>A0A1C7IA01</accession>
<gene>
    <name evidence="5" type="ORF">A4V09_11995</name>
</gene>
<dbReference type="EMBL" id="CP015405">
    <property type="protein sequence ID" value="ANU76425.1"/>
    <property type="molecule type" value="Genomic_DNA"/>
</dbReference>
<dbReference type="Proteomes" id="UP000092574">
    <property type="component" value="Chromosome"/>
</dbReference>
<evidence type="ECO:0000256" key="3">
    <source>
        <dbReference type="ARBA" id="ARBA00023163"/>
    </source>
</evidence>
<evidence type="ECO:0000313" key="5">
    <source>
        <dbReference type="EMBL" id="ANU76425.1"/>
    </source>
</evidence>
<organism evidence="5 6">
    <name type="scientific">Blautia pseudococcoides</name>
    <dbReference type="NCBI Taxonomy" id="1796616"/>
    <lineage>
        <taxon>Bacteria</taxon>
        <taxon>Bacillati</taxon>
        <taxon>Bacillota</taxon>
        <taxon>Clostridia</taxon>
        <taxon>Lachnospirales</taxon>
        <taxon>Lachnospiraceae</taxon>
        <taxon>Blautia</taxon>
    </lineage>
</organism>
<dbReference type="InterPro" id="IPR008920">
    <property type="entry name" value="TF_FadR/GntR_C"/>
</dbReference>
<dbReference type="Pfam" id="PF07729">
    <property type="entry name" value="FCD"/>
    <property type="match status" value="1"/>
</dbReference>
<dbReference type="KEGG" id="byl:A4V09_11995"/>
<dbReference type="OrthoDB" id="5449at2"/>
<proteinExistence type="predicted"/>
<dbReference type="PRINTS" id="PR00035">
    <property type="entry name" value="HTHGNTR"/>
</dbReference>
<dbReference type="SUPFAM" id="SSF48008">
    <property type="entry name" value="GntR ligand-binding domain-like"/>
    <property type="match status" value="1"/>
</dbReference>
<keyword evidence="6" id="KW-1185">Reference proteome</keyword>
<dbReference type="InterPro" id="IPR011711">
    <property type="entry name" value="GntR_C"/>
</dbReference>
<dbReference type="PANTHER" id="PTHR43537">
    <property type="entry name" value="TRANSCRIPTIONAL REGULATOR, GNTR FAMILY"/>
    <property type="match status" value="1"/>
</dbReference>
<dbReference type="PANTHER" id="PTHR43537:SF24">
    <property type="entry name" value="GLUCONATE OPERON TRANSCRIPTIONAL REPRESSOR"/>
    <property type="match status" value="1"/>
</dbReference>
<name>A0A1C7IA01_9FIRM</name>
<dbReference type="Pfam" id="PF00392">
    <property type="entry name" value="GntR"/>
    <property type="match status" value="1"/>
</dbReference>
<evidence type="ECO:0000313" key="6">
    <source>
        <dbReference type="Proteomes" id="UP000092574"/>
    </source>
</evidence>
<dbReference type="InterPro" id="IPR036390">
    <property type="entry name" value="WH_DNA-bd_sf"/>
</dbReference>
<dbReference type="Gene3D" id="1.20.120.530">
    <property type="entry name" value="GntR ligand-binding domain-like"/>
    <property type="match status" value="1"/>
</dbReference>
<reference evidence="5" key="1">
    <citation type="submission" date="2017-04" db="EMBL/GenBank/DDBJ databases">
        <title>Complete Genome Sequences of Twelve Strains of a Stable Defined Moderately Diverse Mouse Microbiota 2 (sDMDMm2).</title>
        <authorList>
            <person name="Uchimura Y."/>
            <person name="Wyss M."/>
            <person name="Brugiroux S."/>
            <person name="Limenitakis J.P."/>
            <person name="Stecher B."/>
            <person name="McCoy K.D."/>
            <person name="Macpherson A.J."/>
        </authorList>
    </citation>
    <scope>NUCLEOTIDE SEQUENCE</scope>
    <source>
        <strain evidence="5">YL58</strain>
    </source>
</reference>
<dbReference type="SUPFAM" id="SSF46785">
    <property type="entry name" value="Winged helix' DNA-binding domain"/>
    <property type="match status" value="1"/>
</dbReference>
<dbReference type="GO" id="GO:0003677">
    <property type="term" value="F:DNA binding"/>
    <property type="evidence" value="ECO:0007669"/>
    <property type="project" value="UniProtKB-KW"/>
</dbReference>
<feature type="domain" description="HTH gntR-type" evidence="4">
    <location>
        <begin position="5"/>
        <end position="72"/>
    </location>
</feature>
<evidence type="ECO:0000256" key="1">
    <source>
        <dbReference type="ARBA" id="ARBA00023015"/>
    </source>
</evidence>
<keyword evidence="1" id="KW-0805">Transcription regulation</keyword>
<dbReference type="InterPro" id="IPR000524">
    <property type="entry name" value="Tscrpt_reg_HTH_GntR"/>
</dbReference>
<dbReference type="SMART" id="SM00895">
    <property type="entry name" value="FCD"/>
    <property type="match status" value="1"/>
</dbReference>
<dbReference type="PROSITE" id="PS50949">
    <property type="entry name" value="HTH_GNTR"/>
    <property type="match status" value="1"/>
</dbReference>
<dbReference type="InterPro" id="IPR036388">
    <property type="entry name" value="WH-like_DNA-bd_sf"/>
</dbReference>
<dbReference type="SMART" id="SM00345">
    <property type="entry name" value="HTH_GNTR"/>
    <property type="match status" value="1"/>
</dbReference>
<dbReference type="Gene3D" id="1.10.10.10">
    <property type="entry name" value="Winged helix-like DNA-binding domain superfamily/Winged helix DNA-binding domain"/>
    <property type="match status" value="1"/>
</dbReference>
<evidence type="ECO:0000259" key="4">
    <source>
        <dbReference type="PROSITE" id="PS50949"/>
    </source>
</evidence>